<feature type="transmembrane region" description="Helical" evidence="1">
    <location>
        <begin position="21"/>
        <end position="41"/>
    </location>
</feature>
<reference evidence="2 3" key="1">
    <citation type="submission" date="2015-03" db="EMBL/GenBank/DDBJ databases">
        <title>Genome Sequence of Kiloniella spongiae MEBiC09566, isolated from a marine sponge.</title>
        <authorList>
            <person name="Shao Z."/>
            <person name="Wang L."/>
            <person name="Li X."/>
        </authorList>
    </citation>
    <scope>NUCLEOTIDE SEQUENCE [LARGE SCALE GENOMIC DNA]</scope>
    <source>
        <strain evidence="2 3">MEBiC09566</strain>
    </source>
</reference>
<dbReference type="InterPro" id="IPR037185">
    <property type="entry name" value="EmrE-like"/>
</dbReference>
<feature type="transmembrane region" description="Helical" evidence="1">
    <location>
        <begin position="90"/>
        <end position="110"/>
    </location>
</feature>
<feature type="transmembrane region" description="Helical" evidence="1">
    <location>
        <begin position="230"/>
        <end position="250"/>
    </location>
</feature>
<keyword evidence="1" id="KW-0812">Transmembrane</keyword>
<keyword evidence="3" id="KW-1185">Reference proteome</keyword>
<feature type="transmembrane region" description="Helical" evidence="1">
    <location>
        <begin position="286"/>
        <end position="302"/>
    </location>
</feature>
<feature type="transmembrane region" description="Helical" evidence="1">
    <location>
        <begin position="256"/>
        <end position="279"/>
    </location>
</feature>
<comment type="caution">
    <text evidence="2">The sequence shown here is derived from an EMBL/GenBank/DDBJ whole genome shotgun (WGS) entry which is preliminary data.</text>
</comment>
<dbReference type="RefSeq" id="WP_047765777.1">
    <property type="nucleotide sequence ID" value="NZ_LAQL01000018.1"/>
</dbReference>
<evidence type="ECO:0000256" key="1">
    <source>
        <dbReference type="SAM" id="Phobius"/>
    </source>
</evidence>
<keyword evidence="1" id="KW-1133">Transmembrane helix</keyword>
<dbReference type="SUPFAM" id="SSF103481">
    <property type="entry name" value="Multidrug resistance efflux transporter EmrE"/>
    <property type="match status" value="2"/>
</dbReference>
<keyword evidence="1" id="KW-0472">Membrane</keyword>
<name>A0A0H2MR80_9PROT</name>
<dbReference type="Gene3D" id="1.10.3730.20">
    <property type="match status" value="1"/>
</dbReference>
<organism evidence="2 3">
    <name type="scientific">Kiloniella spongiae</name>
    <dbReference type="NCBI Taxonomy" id="1489064"/>
    <lineage>
        <taxon>Bacteria</taxon>
        <taxon>Pseudomonadati</taxon>
        <taxon>Pseudomonadota</taxon>
        <taxon>Alphaproteobacteria</taxon>
        <taxon>Rhodospirillales</taxon>
        <taxon>Kiloniellaceae</taxon>
        <taxon>Kiloniella</taxon>
    </lineage>
</organism>
<gene>
    <name evidence="2" type="ORF">WH96_18815</name>
</gene>
<dbReference type="EMBL" id="LAQL01000018">
    <property type="protein sequence ID" value="KLN59195.1"/>
    <property type="molecule type" value="Genomic_DNA"/>
</dbReference>
<protein>
    <submittedName>
        <fullName evidence="2">Uncharacterized protein</fullName>
    </submittedName>
</protein>
<evidence type="ECO:0000313" key="3">
    <source>
        <dbReference type="Proteomes" id="UP000035444"/>
    </source>
</evidence>
<accession>A0A0H2MR80</accession>
<evidence type="ECO:0000313" key="2">
    <source>
        <dbReference type="EMBL" id="KLN59195.1"/>
    </source>
</evidence>
<feature type="transmembrane region" description="Helical" evidence="1">
    <location>
        <begin position="61"/>
        <end position="78"/>
    </location>
</feature>
<feature type="transmembrane region" description="Helical" evidence="1">
    <location>
        <begin position="153"/>
        <end position="170"/>
    </location>
</feature>
<dbReference type="AlphaFoldDB" id="A0A0H2MR80"/>
<feature type="transmembrane region" description="Helical" evidence="1">
    <location>
        <begin position="190"/>
        <end position="209"/>
    </location>
</feature>
<dbReference type="Proteomes" id="UP000035444">
    <property type="component" value="Unassembled WGS sequence"/>
</dbReference>
<proteinExistence type="predicted"/>
<sequence length="304" mass="33532">MTWEIFLLVLMSAALHPFRDILLKGLYAPGLCYLSISLFWMLFATGHALVTDAPLFLPIDYIPQVFGSAIGLFAYYYGTLLTLEKGDISVYYPIIRSSPIFVVLVGWILLDHSYSIILLLGIATVLSGVFLIQRQAIPKDHTKPKKLVAEPKLLLIALIAMSGSGIYSLVDASAMQASSAPQIPDLELSTFLIWVYALLTMIFWITFSIKTQSYMPLGKQIGTIWKQHPWRILSASTLSYLSYIFILEAYDRGANVAAVTSLRLGSIPLGVILSALLLSEQNLTKRLLSSCIIVAGILIIIVDG</sequence>
<feature type="transmembrane region" description="Helical" evidence="1">
    <location>
        <begin position="116"/>
        <end position="132"/>
    </location>
</feature>